<accession>A0AAV5MV52</accession>
<evidence type="ECO:0000313" key="1">
    <source>
        <dbReference type="EMBL" id="GKV53454.1"/>
    </source>
</evidence>
<protein>
    <submittedName>
        <fullName evidence="1">Uncharacterized protein</fullName>
    </submittedName>
</protein>
<keyword evidence="2" id="KW-1185">Reference proteome</keyword>
<proteinExistence type="predicted"/>
<sequence>MLSQCTDNLKLLTILTETSVRRLSPLLPDPDSDSFGENFEYGSIEAPNLEFLKDAGSLPSLLGAVYPGLSILWEDFSLSNKDDTERAPLLRRTACCESYSDGARYALLSCCVKVLERPLGKVLSLMIGKAAESSV</sequence>
<gene>
    <name evidence="1" type="ORF">SLEP1_g59976</name>
</gene>
<comment type="caution">
    <text evidence="1">The sequence shown here is derived from an EMBL/GenBank/DDBJ whole genome shotgun (WGS) entry which is preliminary data.</text>
</comment>
<dbReference type="Proteomes" id="UP001054252">
    <property type="component" value="Unassembled WGS sequence"/>
</dbReference>
<evidence type="ECO:0000313" key="2">
    <source>
        <dbReference type="Proteomes" id="UP001054252"/>
    </source>
</evidence>
<dbReference type="EMBL" id="BPVZ01001399">
    <property type="protein sequence ID" value="GKV53454.1"/>
    <property type="molecule type" value="Genomic_DNA"/>
</dbReference>
<reference evidence="1 2" key="1">
    <citation type="journal article" date="2021" name="Commun. Biol.">
        <title>The genome of Shorea leprosula (Dipterocarpaceae) highlights the ecological relevance of drought in aseasonal tropical rainforests.</title>
        <authorList>
            <person name="Ng K.K.S."/>
            <person name="Kobayashi M.J."/>
            <person name="Fawcett J.A."/>
            <person name="Hatakeyama M."/>
            <person name="Paape T."/>
            <person name="Ng C.H."/>
            <person name="Ang C.C."/>
            <person name="Tnah L.H."/>
            <person name="Lee C.T."/>
            <person name="Nishiyama T."/>
            <person name="Sese J."/>
            <person name="O'Brien M.J."/>
            <person name="Copetti D."/>
            <person name="Mohd Noor M.I."/>
            <person name="Ong R.C."/>
            <person name="Putra M."/>
            <person name="Sireger I.Z."/>
            <person name="Indrioko S."/>
            <person name="Kosugi Y."/>
            <person name="Izuno A."/>
            <person name="Isagi Y."/>
            <person name="Lee S.L."/>
            <person name="Shimizu K.K."/>
        </authorList>
    </citation>
    <scope>NUCLEOTIDE SEQUENCE [LARGE SCALE GENOMIC DNA]</scope>
    <source>
        <strain evidence="1">214</strain>
    </source>
</reference>
<dbReference type="AlphaFoldDB" id="A0AAV5MV52"/>
<name>A0AAV5MV52_9ROSI</name>
<organism evidence="1 2">
    <name type="scientific">Rubroshorea leprosula</name>
    <dbReference type="NCBI Taxonomy" id="152421"/>
    <lineage>
        <taxon>Eukaryota</taxon>
        <taxon>Viridiplantae</taxon>
        <taxon>Streptophyta</taxon>
        <taxon>Embryophyta</taxon>
        <taxon>Tracheophyta</taxon>
        <taxon>Spermatophyta</taxon>
        <taxon>Magnoliopsida</taxon>
        <taxon>eudicotyledons</taxon>
        <taxon>Gunneridae</taxon>
        <taxon>Pentapetalae</taxon>
        <taxon>rosids</taxon>
        <taxon>malvids</taxon>
        <taxon>Malvales</taxon>
        <taxon>Dipterocarpaceae</taxon>
        <taxon>Rubroshorea</taxon>
    </lineage>
</organism>